<evidence type="ECO:0000256" key="1">
    <source>
        <dbReference type="ARBA" id="ARBA00009251"/>
    </source>
</evidence>
<protein>
    <submittedName>
        <fullName evidence="3">DNA-binding protein</fullName>
    </submittedName>
</protein>
<reference evidence="4" key="1">
    <citation type="journal article" date="2019" name="Int. J. Syst. Evol. Microbiol.">
        <title>The Global Catalogue of Microorganisms (GCM) 10K type strain sequencing project: providing services to taxonomists for standard genome sequencing and annotation.</title>
        <authorList>
            <consortium name="The Broad Institute Genomics Platform"/>
            <consortium name="The Broad Institute Genome Sequencing Center for Infectious Disease"/>
            <person name="Wu L."/>
            <person name="Ma J."/>
        </authorList>
    </citation>
    <scope>NUCLEOTIDE SEQUENCE [LARGE SCALE GENOMIC DNA]</scope>
    <source>
        <strain evidence="4">CGMCC 1.15422</strain>
    </source>
</reference>
<keyword evidence="2 3" id="KW-0238">DNA-binding</keyword>
<comment type="similarity">
    <text evidence="1">Belongs to the PUR DNA-binding protein family.</text>
</comment>
<gene>
    <name evidence="3" type="ORF">GCM10011532_03520</name>
</gene>
<dbReference type="InterPro" id="IPR006628">
    <property type="entry name" value="PUR-bd_fam"/>
</dbReference>
<evidence type="ECO:0000256" key="2">
    <source>
        <dbReference type="ARBA" id="ARBA00023125"/>
    </source>
</evidence>
<proteinExistence type="inferred from homology"/>
<dbReference type="Pfam" id="PF11680">
    <property type="entry name" value="DUF3276"/>
    <property type="match status" value="1"/>
</dbReference>
<accession>A0ABQ1WBF0</accession>
<name>A0ABQ1WBF0_9FLAO</name>
<dbReference type="Proteomes" id="UP000605733">
    <property type="component" value="Unassembled WGS sequence"/>
</dbReference>
<sequence length="130" mass="15576">MSDKGMMEKEEIFSKVLRAGRRTYFFDVRSTRADDYYLTITESKKFTNDDGSFYYKKHKIYLYKEDFDGFREILEEMTNYIINEKGEEVISERHQKDFKKEFDDDENTKDKAVSTSPNAEKFTDVSFDDI</sequence>
<dbReference type="EMBL" id="BMIX01000001">
    <property type="protein sequence ID" value="GGG23621.1"/>
    <property type="molecule type" value="Genomic_DNA"/>
</dbReference>
<dbReference type="Gene3D" id="3.10.450.700">
    <property type="match status" value="1"/>
</dbReference>
<evidence type="ECO:0000313" key="3">
    <source>
        <dbReference type="EMBL" id="GGG23621.1"/>
    </source>
</evidence>
<organism evidence="3 4">
    <name type="scientific">Christiangramia forsetii</name>
    <dbReference type="NCBI Taxonomy" id="411153"/>
    <lineage>
        <taxon>Bacteria</taxon>
        <taxon>Pseudomonadati</taxon>
        <taxon>Bacteroidota</taxon>
        <taxon>Flavobacteriia</taxon>
        <taxon>Flavobacteriales</taxon>
        <taxon>Flavobacteriaceae</taxon>
        <taxon>Christiangramia</taxon>
    </lineage>
</organism>
<dbReference type="SMART" id="SM00712">
    <property type="entry name" value="PUR"/>
    <property type="match status" value="1"/>
</dbReference>
<keyword evidence="4" id="KW-1185">Reference proteome</keyword>
<comment type="caution">
    <text evidence="3">The sequence shown here is derived from an EMBL/GenBank/DDBJ whole genome shotgun (WGS) entry which is preliminary data.</text>
</comment>
<evidence type="ECO:0000313" key="4">
    <source>
        <dbReference type="Proteomes" id="UP000605733"/>
    </source>
</evidence>
<dbReference type="RefSeq" id="WP_011710389.1">
    <property type="nucleotide sequence ID" value="NZ_BMIX01000001.1"/>
</dbReference>
<dbReference type="GO" id="GO:0003677">
    <property type="term" value="F:DNA binding"/>
    <property type="evidence" value="ECO:0007669"/>
    <property type="project" value="UniProtKB-KW"/>
</dbReference>